<evidence type="ECO:0000313" key="3">
    <source>
        <dbReference type="Proteomes" id="UP000003610"/>
    </source>
</evidence>
<evidence type="ECO:0000256" key="1">
    <source>
        <dbReference type="SAM" id="Phobius"/>
    </source>
</evidence>
<dbReference type="eggNOG" id="ENOG5033HNM">
    <property type="taxonomic scope" value="Bacteria"/>
</dbReference>
<accession>E1KNW3</accession>
<dbReference type="Proteomes" id="UP000003610">
    <property type="component" value="Unassembled WGS sequence"/>
</dbReference>
<keyword evidence="1" id="KW-1133">Transmembrane helix</keyword>
<dbReference type="STRING" id="866771.HMPREF9296_2499"/>
<keyword evidence="1" id="KW-0812">Transmembrane</keyword>
<protein>
    <submittedName>
        <fullName evidence="2">Uncharacterized protein</fullName>
    </submittedName>
</protein>
<comment type="caution">
    <text evidence="2">The sequence shown here is derived from an EMBL/GenBank/DDBJ whole genome shotgun (WGS) entry which is preliminary data.</text>
</comment>
<dbReference type="AlphaFoldDB" id="E1KNW3"/>
<feature type="transmembrane region" description="Helical" evidence="1">
    <location>
        <begin position="12"/>
        <end position="29"/>
    </location>
</feature>
<keyword evidence="1" id="KW-0472">Membrane</keyword>
<evidence type="ECO:0000313" key="2">
    <source>
        <dbReference type="EMBL" id="EFL46759.1"/>
    </source>
</evidence>
<organism evidence="2 3">
    <name type="scientific">Prevotella disiens FB035-09AN</name>
    <dbReference type="NCBI Taxonomy" id="866771"/>
    <lineage>
        <taxon>Bacteria</taxon>
        <taxon>Pseudomonadati</taxon>
        <taxon>Bacteroidota</taxon>
        <taxon>Bacteroidia</taxon>
        <taxon>Bacteroidales</taxon>
        <taxon>Prevotellaceae</taxon>
        <taxon>Prevotella</taxon>
    </lineage>
</organism>
<gene>
    <name evidence="2" type="ORF">HMPREF9296_2499</name>
</gene>
<dbReference type="PROSITE" id="PS51257">
    <property type="entry name" value="PROKAR_LIPOPROTEIN"/>
    <property type="match status" value="1"/>
</dbReference>
<dbReference type="EMBL" id="AEDO01000013">
    <property type="protein sequence ID" value="EFL46759.1"/>
    <property type="molecule type" value="Genomic_DNA"/>
</dbReference>
<proteinExistence type="predicted"/>
<name>E1KNW3_9BACT</name>
<reference evidence="2 3" key="1">
    <citation type="submission" date="2010-08" db="EMBL/GenBank/DDBJ databases">
        <authorList>
            <person name="Durkin A.S."/>
            <person name="Madupu R."/>
            <person name="Torralba M."/>
            <person name="Gillis M."/>
            <person name="Methe B."/>
            <person name="Sutton G."/>
            <person name="Nelson K.E."/>
        </authorList>
    </citation>
    <scope>NUCLEOTIDE SEQUENCE [LARGE SCALE GENOMIC DNA]</scope>
    <source>
        <strain evidence="2 3">FB035-09AN</strain>
    </source>
</reference>
<sequence>MCKFFPYYFRSFLSFLVFFSLVIFACMIADDLTRKKFIAETLRRDIGLIYRTQEAVVNTHLKVRTGTLRTTLSRHEVQIKDTGERVSAFLRILPYLRFLDLQYRRAYSGNTKKMKKKRAKFALYNRVVWGVIYNETFPDICAGFTNEVRQAWRKKVEEALQK</sequence>